<feature type="compositionally biased region" description="Acidic residues" evidence="1">
    <location>
        <begin position="398"/>
        <end position="409"/>
    </location>
</feature>
<dbReference type="PANTHER" id="PTHR46295:SF1">
    <property type="entry name" value="ENDOPLASMIC RETICULUM RESIDENT PROTEIN 44"/>
    <property type="match status" value="1"/>
</dbReference>
<dbReference type="SUPFAM" id="SSF52833">
    <property type="entry name" value="Thioredoxin-like"/>
    <property type="match status" value="2"/>
</dbReference>
<dbReference type="InterPro" id="IPR036249">
    <property type="entry name" value="Thioredoxin-like_sf"/>
</dbReference>
<sequence length="537" mass="60933">MMASDLFHLGLLLSMLMVHLAGSNTVPLQAHNIDDILNHNELVLINFFADWCRFSQMLKPIYEETAKKIAEEYPESGKVVLGAVDCDRETVIAKKFQVSKYPTLKLFRYGQQIKREYRGQRSVDAMANFIRDQLKDPVIRYDNLDALDDIDDLATDMLYTGPIEDYNILLKWATDKCVPLVREITFENAEELTEEGLPFMILFHHIDDTDTPEKFKKTVAKELLGETLLAIDSFRHMYLWKHDPKTDIDSPGLIKQFVEDLHSGKLHREFHHGPDPTQKTAETPNGDDGGEGDSDGAVAPFHHGGHGNVAQFNVQHQVIIHSNGMRMQVIRFVQIGKQQPIDLREHLAAINANGLFGDHHNDNDHHGENHEAVIKDENDSQKESMFHKVISDFIGNDDHDDEDDEEDDGGGLGNESDGEAAYGGKESNSPEMADNKLDRKNVNQQETGEINSDGFYDRLEQEKNRHHGHGGHHHGGLRRTDGTKPTEVTTKSYTRVTRIEMKIDEDDIEEDDGTPPSSIFRKLAPSRDRYTLLRDEL</sequence>
<dbReference type="PANTHER" id="PTHR46295">
    <property type="entry name" value="ENDOPLASMIC RETICULUM RESIDENT PROTEIN 44"/>
    <property type="match status" value="1"/>
</dbReference>
<feature type="region of interest" description="Disordered" evidence="1">
    <location>
        <begin position="393"/>
        <end position="522"/>
    </location>
</feature>
<gene>
    <name evidence="4" type="ORF">LSH36_4g21002</name>
</gene>
<feature type="region of interest" description="Disordered" evidence="1">
    <location>
        <begin position="267"/>
        <end position="304"/>
    </location>
</feature>
<dbReference type="PROSITE" id="PS51352">
    <property type="entry name" value="THIOREDOXIN_2"/>
    <property type="match status" value="1"/>
</dbReference>
<accession>A0AAD9KFD8</accession>
<dbReference type="Pfam" id="PF00085">
    <property type="entry name" value="Thioredoxin"/>
    <property type="match status" value="1"/>
</dbReference>
<feature type="compositionally biased region" description="Basic residues" evidence="1">
    <location>
        <begin position="464"/>
        <end position="477"/>
    </location>
</feature>
<keyword evidence="5" id="KW-1185">Reference proteome</keyword>
<dbReference type="CDD" id="cd02996">
    <property type="entry name" value="PDI_a_ERp44"/>
    <property type="match status" value="1"/>
</dbReference>
<proteinExistence type="predicted"/>
<dbReference type="InterPro" id="IPR052643">
    <property type="entry name" value="ERP44"/>
</dbReference>
<dbReference type="Proteomes" id="UP001208570">
    <property type="component" value="Unassembled WGS sequence"/>
</dbReference>
<dbReference type="Pfam" id="PF13848">
    <property type="entry name" value="Thioredoxin_6"/>
    <property type="match status" value="1"/>
</dbReference>
<reference evidence="4" key="1">
    <citation type="journal article" date="2023" name="Mol. Biol. Evol.">
        <title>Third-Generation Sequencing Reveals the Adaptive Role of the Epigenome in Three Deep-Sea Polychaetes.</title>
        <authorList>
            <person name="Perez M."/>
            <person name="Aroh O."/>
            <person name="Sun Y."/>
            <person name="Lan Y."/>
            <person name="Juniper S.K."/>
            <person name="Young C.R."/>
            <person name="Angers B."/>
            <person name="Qian P.Y."/>
        </authorList>
    </citation>
    <scope>NUCLEOTIDE SEQUENCE</scope>
    <source>
        <strain evidence="4">P08H-3</strain>
    </source>
</reference>
<dbReference type="EMBL" id="JAODUP010000004">
    <property type="protein sequence ID" value="KAK2170174.1"/>
    <property type="molecule type" value="Genomic_DNA"/>
</dbReference>
<dbReference type="Gene3D" id="3.40.30.10">
    <property type="entry name" value="Glutaredoxin"/>
    <property type="match status" value="4"/>
</dbReference>
<feature type="domain" description="Thioredoxin" evidence="3">
    <location>
        <begin position="9"/>
        <end position="135"/>
    </location>
</feature>
<feature type="compositionally biased region" description="Polar residues" evidence="1">
    <location>
        <begin position="486"/>
        <end position="495"/>
    </location>
</feature>
<dbReference type="GO" id="GO:0003756">
    <property type="term" value="F:protein disulfide isomerase activity"/>
    <property type="evidence" value="ECO:0007669"/>
    <property type="project" value="TreeGrafter"/>
</dbReference>
<organism evidence="4 5">
    <name type="scientific">Paralvinella palmiformis</name>
    <dbReference type="NCBI Taxonomy" id="53620"/>
    <lineage>
        <taxon>Eukaryota</taxon>
        <taxon>Metazoa</taxon>
        <taxon>Spiralia</taxon>
        <taxon>Lophotrochozoa</taxon>
        <taxon>Annelida</taxon>
        <taxon>Polychaeta</taxon>
        <taxon>Sedentaria</taxon>
        <taxon>Canalipalpata</taxon>
        <taxon>Terebellida</taxon>
        <taxon>Terebelliformia</taxon>
        <taxon>Alvinellidae</taxon>
        <taxon>Paralvinella</taxon>
    </lineage>
</organism>
<feature type="chain" id="PRO_5041951939" description="Thioredoxin domain-containing protein" evidence="2">
    <location>
        <begin position="24"/>
        <end position="537"/>
    </location>
</feature>
<dbReference type="GO" id="GO:0005789">
    <property type="term" value="C:endoplasmic reticulum membrane"/>
    <property type="evidence" value="ECO:0007669"/>
    <property type="project" value="TreeGrafter"/>
</dbReference>
<feature type="compositionally biased region" description="Acidic residues" evidence="1">
    <location>
        <begin position="503"/>
        <end position="513"/>
    </location>
</feature>
<evidence type="ECO:0000256" key="1">
    <source>
        <dbReference type="SAM" id="MobiDB-lite"/>
    </source>
</evidence>
<dbReference type="GO" id="GO:0005793">
    <property type="term" value="C:endoplasmic reticulum-Golgi intermediate compartment"/>
    <property type="evidence" value="ECO:0007669"/>
    <property type="project" value="TreeGrafter"/>
</dbReference>
<comment type="caution">
    <text evidence="4">The sequence shown here is derived from an EMBL/GenBank/DDBJ whole genome shotgun (WGS) entry which is preliminary data.</text>
</comment>
<feature type="signal peptide" evidence="2">
    <location>
        <begin position="1"/>
        <end position="23"/>
    </location>
</feature>
<name>A0AAD9KFD8_9ANNE</name>
<protein>
    <recommendedName>
        <fullName evidence="3">Thioredoxin domain-containing protein</fullName>
    </recommendedName>
</protein>
<dbReference type="AlphaFoldDB" id="A0AAD9KFD8"/>
<evidence type="ECO:0000313" key="5">
    <source>
        <dbReference type="Proteomes" id="UP001208570"/>
    </source>
</evidence>
<evidence type="ECO:0000259" key="3">
    <source>
        <dbReference type="PROSITE" id="PS51352"/>
    </source>
</evidence>
<dbReference type="InterPro" id="IPR013766">
    <property type="entry name" value="Thioredoxin_domain"/>
</dbReference>
<evidence type="ECO:0000256" key="2">
    <source>
        <dbReference type="SAM" id="SignalP"/>
    </source>
</evidence>
<evidence type="ECO:0000313" key="4">
    <source>
        <dbReference type="EMBL" id="KAK2170174.1"/>
    </source>
</evidence>
<dbReference type="GO" id="GO:0006457">
    <property type="term" value="P:protein folding"/>
    <property type="evidence" value="ECO:0007669"/>
    <property type="project" value="TreeGrafter"/>
</dbReference>
<keyword evidence="2" id="KW-0732">Signal</keyword>